<reference evidence="15" key="1">
    <citation type="submission" date="2022-06" db="EMBL/GenBank/DDBJ databases">
        <title>Complete genome sequences of two strains of the flax pathogen Septoria linicola.</title>
        <authorList>
            <person name="Lapalu N."/>
            <person name="Simon A."/>
            <person name="Demenou B."/>
            <person name="Paumier D."/>
            <person name="Guillot M.-P."/>
            <person name="Gout L."/>
            <person name="Valade R."/>
        </authorList>
    </citation>
    <scope>NUCLEOTIDE SEQUENCE</scope>
    <source>
        <strain evidence="15">SE15195</strain>
    </source>
</reference>
<keyword evidence="12" id="KW-0539">Nucleus</keyword>
<keyword evidence="5" id="KW-0415">Karyogamy</keyword>
<name>A0A9Q9ALB8_9PEZI</name>
<keyword evidence="16" id="KW-1185">Reference proteome</keyword>
<keyword evidence="8" id="KW-0256">Endoplasmic reticulum</keyword>
<evidence type="ECO:0000256" key="7">
    <source>
        <dbReference type="ARBA" id="ARBA00022729"/>
    </source>
</evidence>
<evidence type="ECO:0000256" key="5">
    <source>
        <dbReference type="ARBA" id="ARBA00022459"/>
    </source>
</evidence>
<evidence type="ECO:0000256" key="3">
    <source>
        <dbReference type="ARBA" id="ARBA00004586"/>
    </source>
</evidence>
<comment type="similarity">
    <text evidence="4">Belongs to the KAR5 family.</text>
</comment>
<dbReference type="GO" id="GO:0005789">
    <property type="term" value="C:endoplasmic reticulum membrane"/>
    <property type="evidence" value="ECO:0007669"/>
    <property type="project" value="UniProtKB-SubCell"/>
</dbReference>
<evidence type="ECO:0000256" key="6">
    <source>
        <dbReference type="ARBA" id="ARBA00022692"/>
    </source>
</evidence>
<feature type="transmembrane region" description="Helical" evidence="13">
    <location>
        <begin position="448"/>
        <end position="472"/>
    </location>
</feature>
<keyword evidence="9 13" id="KW-1133">Transmembrane helix</keyword>
<evidence type="ECO:0000256" key="11">
    <source>
        <dbReference type="ARBA" id="ARBA00023180"/>
    </source>
</evidence>
<accession>A0A9Q9ALB8</accession>
<sequence length="549" mass="60506">MRTFSAVAICTTLLGVADAGTIGWFSGAAASAPELSTSHSDHNVTLTRAMAQVQVTIDNIQKLPDCKRHAARGLVESCMAYDGSNAQSQRSTDAELDLYQKLFAIRMSHCELKDAAQALPSSCNAAMAPSSRDQVNEHQIQVCLDALYQDTNPWTTYTSMKTNGLIMCHAMRVEQDKDEQLHLFRILVGTTSDISKALQVNRDELDSLVAVFRNLSGGMRDFYQELHEDNQDIKASIKRSWDAVRKDVSGVSGDVQALLRFMNEANSNLQTYTSQVDEAFSQAQNLSSQMGAQWSADLVKIQDSFDDARAAYQYQLELTAADVHQRVFAITNSMETANDLSGELLDKLSNLNNGFDAPMEKLGEISIHADYVKDVQHTMLTDIYEISNVTFENMQAVNEHAASLNIWLGGITSFAQGFFATTWPAMVTFFAWSLLVAVPIFRTCWAVFGPVAGSFIAPCANFALAAMLASLINPFQLGEAFIANHPAFFGEAPLYLSMLVMFTTGATAVLLLQSFRRQKPAYDPAADLGACSLEEDDIDLEQKRYLIPY</sequence>
<dbReference type="GO" id="GO:0031965">
    <property type="term" value="C:nuclear membrane"/>
    <property type="evidence" value="ECO:0007669"/>
    <property type="project" value="UniProtKB-SubCell"/>
</dbReference>
<dbReference type="EMBL" id="CP099418">
    <property type="protein sequence ID" value="USW46916.1"/>
    <property type="molecule type" value="Genomic_DNA"/>
</dbReference>
<keyword evidence="11" id="KW-0325">Glycoprotein</keyword>
<feature type="transmembrane region" description="Helical" evidence="13">
    <location>
        <begin position="423"/>
        <end position="441"/>
    </location>
</feature>
<evidence type="ECO:0000256" key="13">
    <source>
        <dbReference type="SAM" id="Phobius"/>
    </source>
</evidence>
<dbReference type="PANTHER" id="PTHR28012">
    <property type="entry name" value="NUCLEAR FUSION PROTEIN KAR5"/>
    <property type="match status" value="1"/>
</dbReference>
<evidence type="ECO:0000256" key="10">
    <source>
        <dbReference type="ARBA" id="ARBA00023136"/>
    </source>
</evidence>
<keyword evidence="6 13" id="KW-0812">Transmembrane</keyword>
<keyword evidence="7 14" id="KW-0732">Signal</keyword>
<feature type="signal peptide" evidence="14">
    <location>
        <begin position="1"/>
        <end position="19"/>
    </location>
</feature>
<dbReference type="GO" id="GO:0000742">
    <property type="term" value="P:karyogamy involved in conjugation with cellular fusion"/>
    <property type="evidence" value="ECO:0007669"/>
    <property type="project" value="InterPro"/>
</dbReference>
<comment type="function">
    <text evidence="1">Required for nuclear membrane fusion during karyogamy.</text>
</comment>
<dbReference type="OrthoDB" id="5311848at2759"/>
<evidence type="ECO:0000256" key="2">
    <source>
        <dbReference type="ARBA" id="ARBA00004126"/>
    </source>
</evidence>
<evidence type="ECO:0000313" key="15">
    <source>
        <dbReference type="EMBL" id="USW46916.1"/>
    </source>
</evidence>
<dbReference type="GO" id="GO:0048288">
    <property type="term" value="P:nuclear membrane fusion involved in karyogamy"/>
    <property type="evidence" value="ECO:0007669"/>
    <property type="project" value="InterPro"/>
</dbReference>
<protein>
    <submittedName>
        <fullName evidence="15">Nuclear fusion protein Kar5</fullName>
    </submittedName>
</protein>
<proteinExistence type="inferred from homology"/>
<evidence type="ECO:0000256" key="4">
    <source>
        <dbReference type="ARBA" id="ARBA00010473"/>
    </source>
</evidence>
<organism evidence="15 16">
    <name type="scientific">Septoria linicola</name>
    <dbReference type="NCBI Taxonomy" id="215465"/>
    <lineage>
        <taxon>Eukaryota</taxon>
        <taxon>Fungi</taxon>
        <taxon>Dikarya</taxon>
        <taxon>Ascomycota</taxon>
        <taxon>Pezizomycotina</taxon>
        <taxon>Dothideomycetes</taxon>
        <taxon>Dothideomycetidae</taxon>
        <taxon>Mycosphaerellales</taxon>
        <taxon>Mycosphaerellaceae</taxon>
        <taxon>Septoria</taxon>
    </lineage>
</organism>
<feature type="chain" id="PRO_5040227257" evidence="14">
    <location>
        <begin position="20"/>
        <end position="549"/>
    </location>
</feature>
<dbReference type="Proteomes" id="UP001056384">
    <property type="component" value="Chromosome 1"/>
</dbReference>
<dbReference type="InterPro" id="IPR007292">
    <property type="entry name" value="Nuclear_fusion_Kar5"/>
</dbReference>
<comment type="subcellular location">
    <subcellularLocation>
        <location evidence="3">Endoplasmic reticulum membrane</location>
    </subcellularLocation>
    <subcellularLocation>
        <location evidence="2">Nucleus membrane</location>
    </subcellularLocation>
</comment>
<keyword evidence="10 13" id="KW-0472">Membrane</keyword>
<evidence type="ECO:0000313" key="16">
    <source>
        <dbReference type="Proteomes" id="UP001056384"/>
    </source>
</evidence>
<evidence type="ECO:0000256" key="14">
    <source>
        <dbReference type="SAM" id="SignalP"/>
    </source>
</evidence>
<evidence type="ECO:0000256" key="9">
    <source>
        <dbReference type="ARBA" id="ARBA00022989"/>
    </source>
</evidence>
<gene>
    <name evidence="15" type="ORF">Slin15195_G002350</name>
</gene>
<dbReference type="PANTHER" id="PTHR28012:SF1">
    <property type="entry name" value="NUCLEAR FUSION PROTEIN KAR5"/>
    <property type="match status" value="1"/>
</dbReference>
<evidence type="ECO:0000256" key="1">
    <source>
        <dbReference type="ARBA" id="ARBA00003389"/>
    </source>
</evidence>
<evidence type="ECO:0000256" key="12">
    <source>
        <dbReference type="ARBA" id="ARBA00023242"/>
    </source>
</evidence>
<dbReference type="AlphaFoldDB" id="A0A9Q9ALB8"/>
<evidence type="ECO:0000256" key="8">
    <source>
        <dbReference type="ARBA" id="ARBA00022824"/>
    </source>
</evidence>
<feature type="transmembrane region" description="Helical" evidence="13">
    <location>
        <begin position="492"/>
        <end position="512"/>
    </location>
</feature>